<dbReference type="InterPro" id="IPR016208">
    <property type="entry name" value="Ald_Oxase/xanthine_DH-like"/>
</dbReference>
<comment type="caution">
    <text evidence="5">The sequence shown here is derived from an EMBL/GenBank/DDBJ whole genome shotgun (WGS) entry which is preliminary data.</text>
</comment>
<dbReference type="EMBL" id="JABFTP020000083">
    <property type="protein sequence ID" value="KAL3274968.1"/>
    <property type="molecule type" value="Genomic_DNA"/>
</dbReference>
<sequence>MNIVDTSGIETTKTLIEFLNFDMKKKVIKSIQLPSLSKEYKYESYKIMPRAQNAHALVNAGFLYKLDSKNTVLSASIVFGDINPEFIHASKTEQFLIGKELFNNDTLRGAFKTLAEEVKPDFILPDPHPEFRKQLSIALFFKAILKMAPEDKLSPRNRSGGSKLVRPISSGAQDFETNKSLYPLTKPIPKIEALAQTSGQAQYIEDIPDHPHQLYGKLLLAEAPANSKIVKIDASKALAKEGIEHFFTKDDIPGDNNFVPSGFGPGVKIPIIEKIFADAIIEYFHQPIGILVGSDRNALDEAADLVKITYALPKIHLSFT</sequence>
<dbReference type="InterPro" id="IPR036683">
    <property type="entry name" value="CO_DH_flav_C_dom_sf"/>
</dbReference>
<evidence type="ECO:0000313" key="5">
    <source>
        <dbReference type="EMBL" id="KAL3274968.1"/>
    </source>
</evidence>
<proteinExistence type="predicted"/>
<feature type="domain" description="CO dehydrogenase flavoprotein C-terminal" evidence="4">
    <location>
        <begin position="43"/>
        <end position="147"/>
    </location>
</feature>
<dbReference type="Pfam" id="PF03450">
    <property type="entry name" value="CO_deh_flav_C"/>
    <property type="match status" value="1"/>
</dbReference>
<feature type="domain" description="Aldehyde oxidase/xanthine dehydrogenase a/b hammerhead" evidence="3">
    <location>
        <begin position="198"/>
        <end position="313"/>
    </location>
</feature>
<dbReference type="InterPro" id="IPR000674">
    <property type="entry name" value="Ald_Oxase/Xan_DH_a/b"/>
</dbReference>
<dbReference type="PANTHER" id="PTHR11908">
    <property type="entry name" value="XANTHINE DEHYDROGENASE"/>
    <property type="match status" value="1"/>
</dbReference>
<accession>A0ABD2N8G7</accession>
<dbReference type="InterPro" id="IPR036856">
    <property type="entry name" value="Ald_Oxase/Xan_DH_a/b_sf"/>
</dbReference>
<dbReference type="SMART" id="SM01008">
    <property type="entry name" value="Ald_Xan_dh_C"/>
    <property type="match status" value="1"/>
</dbReference>
<dbReference type="SUPFAM" id="SSF55447">
    <property type="entry name" value="CO dehydrogenase flavoprotein C-terminal domain-like"/>
    <property type="match status" value="1"/>
</dbReference>
<gene>
    <name evidence="5" type="ORF">HHI36_019743</name>
</gene>
<evidence type="ECO:0000259" key="4">
    <source>
        <dbReference type="SMART" id="SM01092"/>
    </source>
</evidence>
<evidence type="ECO:0000256" key="2">
    <source>
        <dbReference type="ARBA" id="ARBA00023002"/>
    </source>
</evidence>
<dbReference type="Proteomes" id="UP001516400">
    <property type="component" value="Unassembled WGS sequence"/>
</dbReference>
<dbReference type="Gene3D" id="3.90.1170.50">
    <property type="entry name" value="Aldehyde oxidase/xanthine dehydrogenase, a/b hammerhead"/>
    <property type="match status" value="1"/>
</dbReference>
<dbReference type="SUPFAM" id="SSF54665">
    <property type="entry name" value="CO dehydrogenase molybdoprotein N-domain-like"/>
    <property type="match status" value="1"/>
</dbReference>
<evidence type="ECO:0000259" key="3">
    <source>
        <dbReference type="SMART" id="SM01008"/>
    </source>
</evidence>
<dbReference type="Pfam" id="PF01315">
    <property type="entry name" value="Ald_Xan_dh_C"/>
    <property type="match status" value="1"/>
</dbReference>
<evidence type="ECO:0000313" key="6">
    <source>
        <dbReference type="Proteomes" id="UP001516400"/>
    </source>
</evidence>
<dbReference type="PANTHER" id="PTHR11908:SF132">
    <property type="entry name" value="ALDEHYDE OXIDASE 1-RELATED"/>
    <property type="match status" value="1"/>
</dbReference>
<keyword evidence="6" id="KW-1185">Reference proteome</keyword>
<protein>
    <submittedName>
        <fullName evidence="5">Uncharacterized protein</fullName>
    </submittedName>
</protein>
<dbReference type="InterPro" id="IPR005107">
    <property type="entry name" value="CO_DH_flav_C"/>
</dbReference>
<keyword evidence="1" id="KW-0500">Molybdenum</keyword>
<dbReference type="AlphaFoldDB" id="A0ABD2N8G7"/>
<keyword evidence="2" id="KW-0560">Oxidoreductase</keyword>
<evidence type="ECO:0000256" key="1">
    <source>
        <dbReference type="ARBA" id="ARBA00022505"/>
    </source>
</evidence>
<name>A0ABD2N8G7_9CUCU</name>
<dbReference type="Gene3D" id="3.30.390.50">
    <property type="entry name" value="CO dehydrogenase flavoprotein, C-terminal domain"/>
    <property type="match status" value="1"/>
</dbReference>
<organism evidence="5 6">
    <name type="scientific">Cryptolaemus montrouzieri</name>
    <dbReference type="NCBI Taxonomy" id="559131"/>
    <lineage>
        <taxon>Eukaryota</taxon>
        <taxon>Metazoa</taxon>
        <taxon>Ecdysozoa</taxon>
        <taxon>Arthropoda</taxon>
        <taxon>Hexapoda</taxon>
        <taxon>Insecta</taxon>
        <taxon>Pterygota</taxon>
        <taxon>Neoptera</taxon>
        <taxon>Endopterygota</taxon>
        <taxon>Coleoptera</taxon>
        <taxon>Polyphaga</taxon>
        <taxon>Cucujiformia</taxon>
        <taxon>Coccinelloidea</taxon>
        <taxon>Coccinellidae</taxon>
        <taxon>Scymninae</taxon>
        <taxon>Scymnini</taxon>
        <taxon>Cryptolaemus</taxon>
    </lineage>
</organism>
<dbReference type="GO" id="GO:0016491">
    <property type="term" value="F:oxidoreductase activity"/>
    <property type="evidence" value="ECO:0007669"/>
    <property type="project" value="UniProtKB-KW"/>
</dbReference>
<reference evidence="5 6" key="1">
    <citation type="journal article" date="2021" name="BMC Biol.">
        <title>Horizontally acquired antibacterial genes associated with adaptive radiation of ladybird beetles.</title>
        <authorList>
            <person name="Li H.S."/>
            <person name="Tang X.F."/>
            <person name="Huang Y.H."/>
            <person name="Xu Z.Y."/>
            <person name="Chen M.L."/>
            <person name="Du X.Y."/>
            <person name="Qiu B.Y."/>
            <person name="Chen P.T."/>
            <person name="Zhang W."/>
            <person name="Slipinski A."/>
            <person name="Escalona H.E."/>
            <person name="Waterhouse R.M."/>
            <person name="Zwick A."/>
            <person name="Pang H."/>
        </authorList>
    </citation>
    <scope>NUCLEOTIDE SEQUENCE [LARGE SCALE GENOMIC DNA]</scope>
    <source>
        <strain evidence="5">SYSU2018</strain>
    </source>
</reference>
<dbReference type="FunFam" id="3.30.390.50:FF:000003">
    <property type="entry name" value="Aldehyde oxidase1"/>
    <property type="match status" value="1"/>
</dbReference>
<dbReference type="SMART" id="SM01092">
    <property type="entry name" value="CO_deh_flav_C"/>
    <property type="match status" value="1"/>
</dbReference>